<evidence type="ECO:0008006" key="5">
    <source>
        <dbReference type="Google" id="ProtNLM"/>
    </source>
</evidence>
<evidence type="ECO:0000313" key="3">
    <source>
        <dbReference type="EMBL" id="OGY36699.1"/>
    </source>
</evidence>
<reference evidence="3 4" key="1">
    <citation type="journal article" date="2016" name="Nat. Commun.">
        <title>Thousands of microbial genomes shed light on interconnected biogeochemical processes in an aquifer system.</title>
        <authorList>
            <person name="Anantharaman K."/>
            <person name="Brown C.T."/>
            <person name="Hug L.A."/>
            <person name="Sharon I."/>
            <person name="Castelle C.J."/>
            <person name="Probst A.J."/>
            <person name="Thomas B.C."/>
            <person name="Singh A."/>
            <person name="Wilkins M.J."/>
            <person name="Karaoz U."/>
            <person name="Brodie E.L."/>
            <person name="Williams K.H."/>
            <person name="Hubbard S.S."/>
            <person name="Banfield J.F."/>
        </authorList>
    </citation>
    <scope>NUCLEOTIDE SEQUENCE [LARGE SCALE GENOMIC DNA]</scope>
</reference>
<dbReference type="PANTHER" id="PTHR42760:SF133">
    <property type="entry name" value="3-OXOACYL-[ACYL-CARRIER-PROTEIN] REDUCTASE"/>
    <property type="match status" value="1"/>
</dbReference>
<comment type="caution">
    <text evidence="3">The sequence shown here is derived from an EMBL/GenBank/DDBJ whole genome shotgun (WGS) entry which is preliminary data.</text>
</comment>
<dbReference type="PRINTS" id="PR00080">
    <property type="entry name" value="SDRFAMILY"/>
</dbReference>
<dbReference type="Proteomes" id="UP000177941">
    <property type="component" value="Unassembled WGS sequence"/>
</dbReference>
<sequence>MTLTNKVALITGGNGFLGQHFVSALKNAGATVVVTGHDNTADISLDVTGRESITNAFEQVMQKHGKIDVVINNAAIDPKFDASADQNTKLFENYPEELIKQSLDVNLLGYTLVAQEAVKRMLPQGNGNIINISSIYGVVGPDQRIYPGGTQKPVDYFITKGGVVMLTKFLATTYGNKGIRANTLTLGGVFKDHNKDFTDKYGSRTPLGRMANPEEVGGPLVFLASDDSSYMTGANLIIDGGLTAW</sequence>
<evidence type="ECO:0000256" key="1">
    <source>
        <dbReference type="ARBA" id="ARBA00006484"/>
    </source>
</evidence>
<dbReference type="Gene3D" id="3.40.50.720">
    <property type="entry name" value="NAD(P)-binding Rossmann-like Domain"/>
    <property type="match status" value="1"/>
</dbReference>
<dbReference type="InterPro" id="IPR036291">
    <property type="entry name" value="NAD(P)-bd_dom_sf"/>
</dbReference>
<keyword evidence="2" id="KW-0560">Oxidoreductase</keyword>
<name>A0A1G1X9L5_9BACT</name>
<evidence type="ECO:0000313" key="4">
    <source>
        <dbReference type="Proteomes" id="UP000177941"/>
    </source>
</evidence>
<evidence type="ECO:0000256" key="2">
    <source>
        <dbReference type="ARBA" id="ARBA00023002"/>
    </source>
</evidence>
<comment type="similarity">
    <text evidence="1">Belongs to the short-chain dehydrogenases/reductases (SDR) family.</text>
</comment>
<dbReference type="GO" id="GO:0016616">
    <property type="term" value="F:oxidoreductase activity, acting on the CH-OH group of donors, NAD or NADP as acceptor"/>
    <property type="evidence" value="ECO:0007669"/>
    <property type="project" value="TreeGrafter"/>
</dbReference>
<accession>A0A1G1X9L5</accession>
<dbReference type="InterPro" id="IPR002347">
    <property type="entry name" value="SDR_fam"/>
</dbReference>
<dbReference type="SUPFAM" id="SSF51735">
    <property type="entry name" value="NAD(P)-binding Rossmann-fold domains"/>
    <property type="match status" value="1"/>
</dbReference>
<dbReference type="Pfam" id="PF13561">
    <property type="entry name" value="adh_short_C2"/>
    <property type="match status" value="1"/>
</dbReference>
<proteinExistence type="inferred from homology"/>
<protein>
    <recommendedName>
        <fullName evidence="5">Short-chain dehydrogenase</fullName>
    </recommendedName>
</protein>
<dbReference type="PRINTS" id="PR00081">
    <property type="entry name" value="GDHRDH"/>
</dbReference>
<gene>
    <name evidence="3" type="ORF">A3E36_03945</name>
</gene>
<dbReference type="AlphaFoldDB" id="A0A1G1X9L5"/>
<dbReference type="EMBL" id="MHHS01000030">
    <property type="protein sequence ID" value="OGY36699.1"/>
    <property type="molecule type" value="Genomic_DNA"/>
</dbReference>
<dbReference type="PANTHER" id="PTHR42760">
    <property type="entry name" value="SHORT-CHAIN DEHYDROGENASES/REDUCTASES FAMILY MEMBER"/>
    <property type="match status" value="1"/>
</dbReference>
<organism evidence="3 4">
    <name type="scientific">Candidatus Andersenbacteria bacterium RIFCSPHIGHO2_12_FULL_45_11b</name>
    <dbReference type="NCBI Taxonomy" id="1797282"/>
    <lineage>
        <taxon>Bacteria</taxon>
        <taxon>Candidatus Anderseniibacteriota</taxon>
    </lineage>
</organism>